<dbReference type="HOGENOM" id="CLU_2789386_0_0_10"/>
<evidence type="ECO:0000313" key="2">
    <source>
        <dbReference type="Proteomes" id="UP000002774"/>
    </source>
</evidence>
<dbReference type="RefSeq" id="WP_008505733.1">
    <property type="nucleotide sequence ID" value="NZ_CM001403.1"/>
</dbReference>
<dbReference type="Proteomes" id="UP000002774">
    <property type="component" value="Chromosome"/>
</dbReference>
<name>H1Y6K6_9SPHI</name>
<proteinExistence type="predicted"/>
<gene>
    <name evidence="1" type="ORF">Mucpa_1695</name>
</gene>
<evidence type="ECO:0000313" key="1">
    <source>
        <dbReference type="EMBL" id="EHQ25850.1"/>
    </source>
</evidence>
<organism evidence="1 2">
    <name type="scientific">Mucilaginibacter paludis DSM 18603</name>
    <dbReference type="NCBI Taxonomy" id="714943"/>
    <lineage>
        <taxon>Bacteria</taxon>
        <taxon>Pseudomonadati</taxon>
        <taxon>Bacteroidota</taxon>
        <taxon>Sphingobacteriia</taxon>
        <taxon>Sphingobacteriales</taxon>
        <taxon>Sphingobacteriaceae</taxon>
        <taxon>Mucilaginibacter</taxon>
    </lineage>
</organism>
<accession>H1Y6K6</accession>
<keyword evidence="2" id="KW-1185">Reference proteome</keyword>
<dbReference type="AlphaFoldDB" id="H1Y6K6"/>
<reference evidence="1" key="1">
    <citation type="submission" date="2011-09" db="EMBL/GenBank/DDBJ databases">
        <title>The permanent draft genome of Mucilaginibacter paludis DSM 18603.</title>
        <authorList>
            <consortium name="US DOE Joint Genome Institute (JGI-PGF)"/>
            <person name="Lucas S."/>
            <person name="Han J."/>
            <person name="Lapidus A."/>
            <person name="Bruce D."/>
            <person name="Goodwin L."/>
            <person name="Pitluck S."/>
            <person name="Peters L."/>
            <person name="Kyrpides N."/>
            <person name="Mavromatis K."/>
            <person name="Ivanova N."/>
            <person name="Mikhailova N."/>
            <person name="Held B."/>
            <person name="Detter J.C."/>
            <person name="Tapia R."/>
            <person name="Han C."/>
            <person name="Land M."/>
            <person name="Hauser L."/>
            <person name="Markowitz V."/>
            <person name="Cheng J.-F."/>
            <person name="Hugenholtz P."/>
            <person name="Woyke T."/>
            <person name="Wu D."/>
            <person name="Tindall B."/>
            <person name="Brambilla E."/>
            <person name="Klenk H.-P."/>
            <person name="Eisen J.A."/>
        </authorList>
    </citation>
    <scope>NUCLEOTIDE SEQUENCE [LARGE SCALE GENOMIC DNA]</scope>
    <source>
        <strain evidence="1">DSM 18603</strain>
    </source>
</reference>
<protein>
    <submittedName>
        <fullName evidence="1">Uncharacterized protein</fullName>
    </submittedName>
</protein>
<dbReference type="EMBL" id="CM001403">
    <property type="protein sequence ID" value="EHQ25850.1"/>
    <property type="molecule type" value="Genomic_DNA"/>
</dbReference>
<sequence length="68" mass="8098">MKSHELAMKLLEMENVEVLIPVMNILENRLESVEYLLLLEEGNKIEDQKFISLKGNSYREHLKKSYYL</sequence>